<accession>C7QZR4</accession>
<proteinExistence type="predicted"/>
<dbReference type="EMBL" id="CP001706">
    <property type="protein sequence ID" value="ACV08070.1"/>
    <property type="molecule type" value="Genomic_DNA"/>
</dbReference>
<dbReference type="STRING" id="471856.Jden_0403"/>
<dbReference type="KEGG" id="jde:Jden_0403"/>
<protein>
    <submittedName>
        <fullName evidence="1">Uncharacterized protein</fullName>
    </submittedName>
</protein>
<name>C7QZR4_JONDD</name>
<dbReference type="RefSeq" id="WP_015770699.1">
    <property type="nucleotide sequence ID" value="NC_013174.1"/>
</dbReference>
<dbReference type="Proteomes" id="UP000000628">
    <property type="component" value="Chromosome"/>
</dbReference>
<dbReference type="eggNOG" id="ENOG5033YSA">
    <property type="taxonomic scope" value="Bacteria"/>
</dbReference>
<dbReference type="AlphaFoldDB" id="C7QZR4"/>
<reference evidence="1 2" key="1">
    <citation type="journal article" date="2009" name="Stand. Genomic Sci.">
        <title>Complete genome sequence of Jonesia denitrificans type strain (Prevot 55134).</title>
        <authorList>
            <person name="Pukall R."/>
            <person name="Gehrich-Schroter G."/>
            <person name="Lapidus A."/>
            <person name="Nolan M."/>
            <person name="Glavina Del Rio T."/>
            <person name="Lucas S."/>
            <person name="Chen F."/>
            <person name="Tice H."/>
            <person name="Pitluck S."/>
            <person name="Cheng J.F."/>
            <person name="Copeland A."/>
            <person name="Saunders E."/>
            <person name="Brettin T."/>
            <person name="Detter J.C."/>
            <person name="Bruce D."/>
            <person name="Goodwin L."/>
            <person name="Pati A."/>
            <person name="Ivanova N."/>
            <person name="Mavromatis K."/>
            <person name="Ovchinnikova G."/>
            <person name="Chen A."/>
            <person name="Palaniappan K."/>
            <person name="Land M."/>
            <person name="Hauser L."/>
            <person name="Chang Y.J."/>
            <person name="Jeffries C.D."/>
            <person name="Chain P."/>
            <person name="Goker M."/>
            <person name="Bristow J."/>
            <person name="Eisen J.A."/>
            <person name="Markowitz V."/>
            <person name="Hugenholtz P."/>
            <person name="Kyrpides N.C."/>
            <person name="Klenk H.P."/>
            <person name="Han C."/>
        </authorList>
    </citation>
    <scope>NUCLEOTIDE SEQUENCE [LARGE SCALE GENOMIC DNA]</scope>
    <source>
        <strain evidence="2">ATCC 14870 / DSM 20603 / BCRC 15368 / CIP 55.134 / JCM 11481 / NBRC 15587 / NCTC 10816 / Prevot 55134</strain>
    </source>
</reference>
<gene>
    <name evidence="1" type="ordered locus">Jden_0403</name>
</gene>
<dbReference type="HOGENOM" id="CLU_127596_1_0_11"/>
<keyword evidence="2" id="KW-1185">Reference proteome</keyword>
<evidence type="ECO:0000313" key="1">
    <source>
        <dbReference type="EMBL" id="ACV08070.1"/>
    </source>
</evidence>
<dbReference type="OrthoDB" id="3733286at2"/>
<evidence type="ECO:0000313" key="2">
    <source>
        <dbReference type="Proteomes" id="UP000000628"/>
    </source>
</evidence>
<sequence length="178" mass="20510">MPHDNTPFSRSIRGERIDHSSYANYLNQHFLGSEAGLRAFKAAARTWRGTPQEKALRSLVHQVNADRRDLKRILRDLGYKQKGFKRALTGVARLAGHVNPVNFFRLQRASVGQLELDILTGLLRAKLAMWQTLSMVADHDDRLDAVLLQDLKDRAESQMEQVVQIINDTWEERFFVRD</sequence>
<organism evidence="1 2">
    <name type="scientific">Jonesia denitrificans (strain ATCC 14870 / DSM 20603 / BCRC 15368 / CIP 55.134 / JCM 11481 / NBRC 15587 / NCTC 10816 / Prevot 55134)</name>
    <name type="common">Listeria denitrificans</name>
    <dbReference type="NCBI Taxonomy" id="471856"/>
    <lineage>
        <taxon>Bacteria</taxon>
        <taxon>Bacillati</taxon>
        <taxon>Actinomycetota</taxon>
        <taxon>Actinomycetes</taxon>
        <taxon>Micrococcales</taxon>
        <taxon>Jonesiaceae</taxon>
        <taxon>Jonesia</taxon>
    </lineage>
</organism>